<proteinExistence type="predicted"/>
<name>A0ACC2VTC2_9TREE</name>
<reference evidence="1" key="1">
    <citation type="submission" date="2023-04" db="EMBL/GenBank/DDBJ databases">
        <title>Draft Genome sequencing of Naganishia species isolated from polar environments using Oxford Nanopore Technology.</title>
        <authorList>
            <person name="Leo P."/>
            <person name="Venkateswaran K."/>
        </authorList>
    </citation>
    <scope>NUCLEOTIDE SEQUENCE</scope>
    <source>
        <strain evidence="1">MNA-CCFEE 5261</strain>
    </source>
</reference>
<gene>
    <name evidence="1" type="ORF">QFC19_004883</name>
</gene>
<organism evidence="1 2">
    <name type="scientific">Naganishia cerealis</name>
    <dbReference type="NCBI Taxonomy" id="610337"/>
    <lineage>
        <taxon>Eukaryota</taxon>
        <taxon>Fungi</taxon>
        <taxon>Dikarya</taxon>
        <taxon>Basidiomycota</taxon>
        <taxon>Agaricomycotina</taxon>
        <taxon>Tremellomycetes</taxon>
        <taxon>Filobasidiales</taxon>
        <taxon>Filobasidiaceae</taxon>
        <taxon>Naganishia</taxon>
    </lineage>
</organism>
<protein>
    <submittedName>
        <fullName evidence="1">Uncharacterized protein</fullName>
    </submittedName>
</protein>
<dbReference type="Proteomes" id="UP001241377">
    <property type="component" value="Unassembled WGS sequence"/>
</dbReference>
<sequence>MAMLRSITNADPEVNLVNVVITGDDVKDAYEYAKEKVPEKARGVKNAFRKKLLAHLGAVEIDQVAQNVPGPDLAKAAADEVSLHAESELDSDDEYAGRYNSRRIRAGLNPYSQPDEPEEPEDSEIDHST</sequence>
<keyword evidence="2" id="KW-1185">Reference proteome</keyword>
<evidence type="ECO:0000313" key="2">
    <source>
        <dbReference type="Proteomes" id="UP001241377"/>
    </source>
</evidence>
<comment type="caution">
    <text evidence="1">The sequence shown here is derived from an EMBL/GenBank/DDBJ whole genome shotgun (WGS) entry which is preliminary data.</text>
</comment>
<dbReference type="EMBL" id="JASBWR010000053">
    <property type="protein sequence ID" value="KAJ9102147.1"/>
    <property type="molecule type" value="Genomic_DNA"/>
</dbReference>
<evidence type="ECO:0000313" key="1">
    <source>
        <dbReference type="EMBL" id="KAJ9102147.1"/>
    </source>
</evidence>
<accession>A0ACC2VTC2</accession>